<dbReference type="AlphaFoldDB" id="A0A074VZK6"/>
<keyword evidence="3" id="KW-1185">Reference proteome</keyword>
<feature type="compositionally biased region" description="Basic and acidic residues" evidence="1">
    <location>
        <begin position="53"/>
        <end position="64"/>
    </location>
</feature>
<name>A0A074VZK6_AURM1</name>
<dbReference type="EMBL" id="KL584828">
    <property type="protein sequence ID" value="KEQ64729.1"/>
    <property type="molecule type" value="Genomic_DNA"/>
</dbReference>
<dbReference type="GeneID" id="63917786"/>
<accession>A0A074VZK6</accession>
<dbReference type="RefSeq" id="XP_040881752.1">
    <property type="nucleotide sequence ID" value="XM_041024413.1"/>
</dbReference>
<evidence type="ECO:0000256" key="1">
    <source>
        <dbReference type="SAM" id="MobiDB-lite"/>
    </source>
</evidence>
<protein>
    <submittedName>
        <fullName evidence="2">Uncharacterized protein</fullName>
    </submittedName>
</protein>
<gene>
    <name evidence="2" type="ORF">M437DRAFT_64356</name>
</gene>
<evidence type="ECO:0000313" key="2">
    <source>
        <dbReference type="EMBL" id="KEQ64729.1"/>
    </source>
</evidence>
<dbReference type="HOGENOM" id="CLU_1875027_0_0_1"/>
<sequence>MSDDSGQRVLEYASRQGSYLANHFLIFVQKVGIAHLHVLMKTLRGDQQQQQQRAEDRQQRRRVEAGASSLPNTKEGSYTHGTLILLTPTRQLSTNLRLIACLLRLSRRGQRFPSRPPLHFPARVDLLTDIGVAESE</sequence>
<proteinExistence type="predicted"/>
<organism evidence="2 3">
    <name type="scientific">Aureobasidium melanogenum (strain CBS 110374)</name>
    <name type="common">Aureobasidium pullulans var. melanogenum</name>
    <dbReference type="NCBI Taxonomy" id="1043003"/>
    <lineage>
        <taxon>Eukaryota</taxon>
        <taxon>Fungi</taxon>
        <taxon>Dikarya</taxon>
        <taxon>Ascomycota</taxon>
        <taxon>Pezizomycotina</taxon>
        <taxon>Dothideomycetes</taxon>
        <taxon>Dothideomycetidae</taxon>
        <taxon>Dothideales</taxon>
        <taxon>Saccotheciaceae</taxon>
        <taxon>Aureobasidium</taxon>
    </lineage>
</organism>
<feature type="region of interest" description="Disordered" evidence="1">
    <location>
        <begin position="45"/>
        <end position="75"/>
    </location>
</feature>
<dbReference type="Proteomes" id="UP000030672">
    <property type="component" value="Unassembled WGS sequence"/>
</dbReference>
<evidence type="ECO:0000313" key="3">
    <source>
        <dbReference type="Proteomes" id="UP000030672"/>
    </source>
</evidence>
<reference evidence="2 3" key="1">
    <citation type="journal article" date="2014" name="BMC Genomics">
        <title>Genome sequencing of four Aureobasidium pullulans varieties: biotechnological potential, stress tolerance, and description of new species.</title>
        <authorList>
            <person name="Gostin Ar C."/>
            <person name="Ohm R.A."/>
            <person name="Kogej T."/>
            <person name="Sonjak S."/>
            <person name="Turk M."/>
            <person name="Zajc J."/>
            <person name="Zalar P."/>
            <person name="Grube M."/>
            <person name="Sun H."/>
            <person name="Han J."/>
            <person name="Sharma A."/>
            <person name="Chiniquy J."/>
            <person name="Ngan C.Y."/>
            <person name="Lipzen A."/>
            <person name="Barry K."/>
            <person name="Grigoriev I.V."/>
            <person name="Gunde-Cimerman N."/>
        </authorList>
    </citation>
    <scope>NUCLEOTIDE SEQUENCE [LARGE SCALE GENOMIC DNA]</scope>
    <source>
        <strain evidence="2 3">CBS 110374</strain>
    </source>
</reference>